<dbReference type="Gene3D" id="4.10.400.10">
    <property type="entry name" value="Low-density Lipoprotein Receptor"/>
    <property type="match status" value="1"/>
</dbReference>
<dbReference type="PROSITE" id="PS01209">
    <property type="entry name" value="LDLRA_1"/>
    <property type="match status" value="1"/>
</dbReference>
<keyword evidence="4 10" id="KW-1133">Transmembrane helix</keyword>
<keyword evidence="2 10" id="KW-0812">Transmembrane</keyword>
<dbReference type="Pfam" id="PF07502">
    <property type="entry name" value="MANEC"/>
    <property type="match status" value="1"/>
</dbReference>
<feature type="region of interest" description="Disordered" evidence="9">
    <location>
        <begin position="184"/>
        <end position="210"/>
    </location>
</feature>
<keyword evidence="13" id="KW-0675">Receptor</keyword>
<evidence type="ECO:0000256" key="9">
    <source>
        <dbReference type="SAM" id="MobiDB-lite"/>
    </source>
</evidence>
<keyword evidence="7" id="KW-0325">Glycoprotein</keyword>
<feature type="compositionally biased region" description="Polar residues" evidence="9">
    <location>
        <begin position="325"/>
        <end position="339"/>
    </location>
</feature>
<proteinExistence type="predicted"/>
<dbReference type="PANTHER" id="PTHR46876">
    <property type="entry name" value="LOW-DENSITY LIPOPROTEIN RECEPTOR-RELATED PROTEIN 11"/>
    <property type="match status" value="1"/>
</dbReference>
<feature type="transmembrane region" description="Helical" evidence="10">
    <location>
        <begin position="641"/>
        <end position="663"/>
    </location>
</feature>
<comment type="subcellular location">
    <subcellularLocation>
        <location evidence="1">Membrane</location>
        <topology evidence="1">Single-pass type I membrane protein</topology>
    </subcellularLocation>
</comment>
<dbReference type="Proteomes" id="UP000198287">
    <property type="component" value="Unassembled WGS sequence"/>
</dbReference>
<dbReference type="OMA" id="LACCETH"/>
<feature type="compositionally biased region" description="Polar residues" evidence="9">
    <location>
        <begin position="184"/>
        <end position="196"/>
    </location>
</feature>
<feature type="signal peptide" evidence="11">
    <location>
        <begin position="1"/>
        <end position="40"/>
    </location>
</feature>
<evidence type="ECO:0000256" key="8">
    <source>
        <dbReference type="PROSITE-ProRule" id="PRU00124"/>
    </source>
</evidence>
<dbReference type="OrthoDB" id="10037294at2759"/>
<evidence type="ECO:0000256" key="5">
    <source>
        <dbReference type="ARBA" id="ARBA00023136"/>
    </source>
</evidence>
<dbReference type="PROSITE" id="PS50986">
    <property type="entry name" value="MANSC"/>
    <property type="match status" value="1"/>
</dbReference>
<evidence type="ECO:0000256" key="1">
    <source>
        <dbReference type="ARBA" id="ARBA00004479"/>
    </source>
</evidence>
<dbReference type="GO" id="GO:0016020">
    <property type="term" value="C:membrane"/>
    <property type="evidence" value="ECO:0007669"/>
    <property type="project" value="UniProtKB-SubCell"/>
</dbReference>
<evidence type="ECO:0000256" key="11">
    <source>
        <dbReference type="SAM" id="SignalP"/>
    </source>
</evidence>
<keyword evidence="6" id="KW-1015">Disulfide bond</keyword>
<dbReference type="EMBL" id="LNIX01000025">
    <property type="protein sequence ID" value="OXA42718.1"/>
    <property type="molecule type" value="Genomic_DNA"/>
</dbReference>
<feature type="region of interest" description="Disordered" evidence="9">
    <location>
        <begin position="303"/>
        <end position="389"/>
    </location>
</feature>
<comment type="caution">
    <text evidence="8">Lacks conserved residue(s) required for the propagation of feature annotation.</text>
</comment>
<organism evidence="13 14">
    <name type="scientific">Folsomia candida</name>
    <name type="common">Springtail</name>
    <dbReference type="NCBI Taxonomy" id="158441"/>
    <lineage>
        <taxon>Eukaryota</taxon>
        <taxon>Metazoa</taxon>
        <taxon>Ecdysozoa</taxon>
        <taxon>Arthropoda</taxon>
        <taxon>Hexapoda</taxon>
        <taxon>Collembola</taxon>
        <taxon>Entomobryomorpha</taxon>
        <taxon>Isotomoidea</taxon>
        <taxon>Isotomidae</taxon>
        <taxon>Proisotominae</taxon>
        <taxon>Folsomia</taxon>
    </lineage>
</organism>
<comment type="caution">
    <text evidence="13">The sequence shown here is derived from an EMBL/GenBank/DDBJ whole genome shotgun (WGS) entry which is preliminary data.</text>
</comment>
<evidence type="ECO:0000259" key="12">
    <source>
        <dbReference type="PROSITE" id="PS50986"/>
    </source>
</evidence>
<evidence type="ECO:0000256" key="2">
    <source>
        <dbReference type="ARBA" id="ARBA00022692"/>
    </source>
</evidence>
<dbReference type="SUPFAM" id="SSF57424">
    <property type="entry name" value="LDL receptor-like module"/>
    <property type="match status" value="1"/>
</dbReference>
<feature type="compositionally biased region" description="Low complexity" evidence="9">
    <location>
        <begin position="197"/>
        <end position="207"/>
    </location>
</feature>
<feature type="compositionally biased region" description="Polar residues" evidence="9">
    <location>
        <begin position="538"/>
        <end position="577"/>
    </location>
</feature>
<dbReference type="InterPro" id="IPR011106">
    <property type="entry name" value="MANSC_N"/>
</dbReference>
<dbReference type="SMART" id="SM00192">
    <property type="entry name" value="LDLa"/>
    <property type="match status" value="1"/>
</dbReference>
<feature type="chain" id="PRO_5012488724" evidence="11">
    <location>
        <begin position="41"/>
        <end position="689"/>
    </location>
</feature>
<keyword evidence="14" id="KW-1185">Reference proteome</keyword>
<gene>
    <name evidence="13" type="ORF">Fcan01_22536</name>
</gene>
<name>A0A226DCQ9_FOLCA</name>
<evidence type="ECO:0000256" key="3">
    <source>
        <dbReference type="ARBA" id="ARBA00022729"/>
    </source>
</evidence>
<evidence type="ECO:0000256" key="10">
    <source>
        <dbReference type="SAM" id="Phobius"/>
    </source>
</evidence>
<dbReference type="PANTHER" id="PTHR46876:SF1">
    <property type="entry name" value="LOW-DENSITY LIPOPROTEIN RECEPTOR-RELATED PROTEIN 11"/>
    <property type="match status" value="1"/>
</dbReference>
<keyword evidence="13" id="KW-0449">Lipoprotein</keyword>
<keyword evidence="5 10" id="KW-0472">Membrane</keyword>
<dbReference type="AlphaFoldDB" id="A0A226DCQ9"/>
<dbReference type="Pfam" id="PF00057">
    <property type="entry name" value="Ldl_recept_a"/>
    <property type="match status" value="1"/>
</dbReference>
<reference evidence="13 14" key="1">
    <citation type="submission" date="2015-12" db="EMBL/GenBank/DDBJ databases">
        <title>The genome of Folsomia candida.</title>
        <authorList>
            <person name="Faddeeva A."/>
            <person name="Derks M.F."/>
            <person name="Anvar Y."/>
            <person name="Smit S."/>
            <person name="Van Straalen N."/>
            <person name="Roelofs D."/>
        </authorList>
    </citation>
    <scope>NUCLEOTIDE SEQUENCE [LARGE SCALE GENOMIC DNA]</scope>
    <source>
        <strain evidence="13 14">VU population</strain>
        <tissue evidence="13">Whole body</tissue>
    </source>
</reference>
<evidence type="ECO:0000313" key="14">
    <source>
        <dbReference type="Proteomes" id="UP000198287"/>
    </source>
</evidence>
<feature type="domain" description="MANSC" evidence="12">
    <location>
        <begin position="96"/>
        <end position="175"/>
    </location>
</feature>
<protein>
    <submittedName>
        <fullName evidence="13">Low-density lipoprotein receptor-related protein 11</fullName>
    </submittedName>
</protein>
<dbReference type="SMART" id="SM00765">
    <property type="entry name" value="MANEC"/>
    <property type="match status" value="1"/>
</dbReference>
<accession>A0A226DCQ9</accession>
<feature type="region of interest" description="Disordered" evidence="9">
    <location>
        <begin position="538"/>
        <end position="582"/>
    </location>
</feature>
<feature type="compositionally biased region" description="Low complexity" evidence="9">
    <location>
        <begin position="354"/>
        <end position="371"/>
    </location>
</feature>
<dbReference type="InterPro" id="IPR023415">
    <property type="entry name" value="LDLR_class-A_CS"/>
</dbReference>
<dbReference type="InterPro" id="IPR013980">
    <property type="entry name" value="MANSC_dom"/>
</dbReference>
<evidence type="ECO:0000256" key="4">
    <source>
        <dbReference type="ARBA" id="ARBA00022989"/>
    </source>
</evidence>
<evidence type="ECO:0000256" key="7">
    <source>
        <dbReference type="ARBA" id="ARBA00023180"/>
    </source>
</evidence>
<dbReference type="InterPro" id="IPR002172">
    <property type="entry name" value="LDrepeatLR_classA_rpt"/>
</dbReference>
<dbReference type="InterPro" id="IPR036055">
    <property type="entry name" value="LDL_receptor-like_sf"/>
</dbReference>
<dbReference type="PROSITE" id="PS50068">
    <property type="entry name" value="LDLRA_2"/>
    <property type="match status" value="1"/>
</dbReference>
<sequence>MELLGQTSKNDNLETSSCRSRTVVLVVLAVLLWSPSCVSSSHNSNPFGSSRINVNNGPFEDSLFDDEFPANLGGPRTSSGGGGVVSSSMCLPNYEISEGSIIRTKDSVDLGARFLNESDLGMNGREECLTLCCRTPYCNVAVFQEKSSGSCYMFDCGPPEDFRCKFTSQIQYMSGILRRKEIQTSSNVQSDNNPPHSSNAGSNGRGNNQHETELNQLRSRGDELLEKGMSKGNLTPIVSSRSEGNNVGGGALPPTSASAIVPLLGPLDGVSRRCSRWQFECKSSGECIAIYNACDGIPNCEDGSDESPELHCPSVIGQAPPSTHVHPSNSQSDPASGGNNPAGHKTTGNEVNPGQRMGQSSSGSGSPLGKGNSDHIFNHKGGGVMDQNYGGQLQQQQKHLNPFMKQGYDYPNGDQLQNSGYVGQNYLPNSPLSNTAYGGASGPGSYNPYNNAGYQNQAMNLPQFNGQQPNLNLNNFQVPPILQQQQQQQQQTYYGPPNSNVALNQASQQNPLFNPSASNNNAMLSAVGVKPGEIESANSQRLLQPKSDTTTVPKLDSQSKSNAVTSSPSIQNANSNGDKSRKEGVKIISTQIHGGAELEAENKLEDEILKNLKNQPYDEAATAAVHLDSDELSPHKAGPGAVFLFIVGLGMSVVLAVIVGCRLRRLGAGARRLRKNRLDPDYLVDGMYL</sequence>
<evidence type="ECO:0000256" key="6">
    <source>
        <dbReference type="ARBA" id="ARBA00023157"/>
    </source>
</evidence>
<keyword evidence="3 11" id="KW-0732">Signal</keyword>
<dbReference type="CDD" id="cd00112">
    <property type="entry name" value="LDLa"/>
    <property type="match status" value="1"/>
</dbReference>
<evidence type="ECO:0000313" key="13">
    <source>
        <dbReference type="EMBL" id="OXA42718.1"/>
    </source>
</evidence>
<feature type="region of interest" description="Disordered" evidence="9">
    <location>
        <begin position="482"/>
        <end position="503"/>
    </location>
</feature>